<dbReference type="EMBL" id="ML742030">
    <property type="protein sequence ID" value="KAE8154359.1"/>
    <property type="molecule type" value="Genomic_DNA"/>
</dbReference>
<accession>A0A5N6U7H5</accession>
<feature type="signal peptide" evidence="2">
    <location>
        <begin position="1"/>
        <end position="19"/>
    </location>
</feature>
<feature type="chain" id="PRO_5024871326" description="Apple domain-containing protein" evidence="2">
    <location>
        <begin position="20"/>
        <end position="330"/>
    </location>
</feature>
<dbReference type="Proteomes" id="UP000325780">
    <property type="component" value="Unassembled WGS sequence"/>
</dbReference>
<proteinExistence type="predicted"/>
<keyword evidence="4" id="KW-1185">Reference proteome</keyword>
<evidence type="ECO:0000256" key="2">
    <source>
        <dbReference type="SAM" id="SignalP"/>
    </source>
</evidence>
<organism evidence="3 4">
    <name type="scientific">Aspergillus avenaceus</name>
    <dbReference type="NCBI Taxonomy" id="36643"/>
    <lineage>
        <taxon>Eukaryota</taxon>
        <taxon>Fungi</taxon>
        <taxon>Dikarya</taxon>
        <taxon>Ascomycota</taxon>
        <taxon>Pezizomycotina</taxon>
        <taxon>Eurotiomycetes</taxon>
        <taxon>Eurotiomycetidae</taxon>
        <taxon>Eurotiales</taxon>
        <taxon>Aspergillaceae</taxon>
        <taxon>Aspergillus</taxon>
        <taxon>Aspergillus subgen. Circumdati</taxon>
    </lineage>
</organism>
<evidence type="ECO:0000313" key="3">
    <source>
        <dbReference type="EMBL" id="KAE8154359.1"/>
    </source>
</evidence>
<feature type="region of interest" description="Disordered" evidence="1">
    <location>
        <begin position="49"/>
        <end position="68"/>
    </location>
</feature>
<name>A0A5N6U7H5_ASPAV</name>
<evidence type="ECO:0000313" key="4">
    <source>
        <dbReference type="Proteomes" id="UP000325780"/>
    </source>
</evidence>
<sequence length="330" mass="37670">MRAFLILSLALLACAQYEAQAPGGDADPALDFRGSASPPDDVLKLVDDDHGIPHSQGNAGAGRFDANSEPDGNVVFEYTYTLGDCDEARRTCETENERLTQIEKVYLKGKEEWLEERDCLSCAKHRYKKDRRAWEKEKDRLNLVIRDCQDNQKLCGDEKAKLDRFLHKCSSDVFDCLDARKAEHALTEQFKEDHRLCEEVNKKLHEEFNEERENWVKEKLGLNQKLEKRSKDVEVLSRCPDGHGKEYNLNGFRYQLHCFAGHKTGQKTITLDYPTDPTFEECAEACKREPGCKSINWWYNKDVRGCIGCEEAARDVSNVGKGGLLGLTRL</sequence>
<gene>
    <name evidence="3" type="ORF">BDV25DRAFT_136055</name>
</gene>
<evidence type="ECO:0008006" key="5">
    <source>
        <dbReference type="Google" id="ProtNLM"/>
    </source>
</evidence>
<reference evidence="3 4" key="1">
    <citation type="submission" date="2019-04" db="EMBL/GenBank/DDBJ databases">
        <title>Friends and foes A comparative genomics study of 23 Aspergillus species from section Flavi.</title>
        <authorList>
            <consortium name="DOE Joint Genome Institute"/>
            <person name="Kjaerbolling I."/>
            <person name="Vesth T."/>
            <person name="Frisvad J.C."/>
            <person name="Nybo J.L."/>
            <person name="Theobald S."/>
            <person name="Kildgaard S."/>
            <person name="Isbrandt T."/>
            <person name="Kuo A."/>
            <person name="Sato A."/>
            <person name="Lyhne E.K."/>
            <person name="Kogle M.E."/>
            <person name="Wiebenga A."/>
            <person name="Kun R.S."/>
            <person name="Lubbers R.J."/>
            <person name="Makela M.R."/>
            <person name="Barry K."/>
            <person name="Chovatia M."/>
            <person name="Clum A."/>
            <person name="Daum C."/>
            <person name="Haridas S."/>
            <person name="He G."/>
            <person name="LaButti K."/>
            <person name="Lipzen A."/>
            <person name="Mondo S."/>
            <person name="Riley R."/>
            <person name="Salamov A."/>
            <person name="Simmons B.A."/>
            <person name="Magnuson J.K."/>
            <person name="Henrissat B."/>
            <person name="Mortensen U.H."/>
            <person name="Larsen T.O."/>
            <person name="Devries R.P."/>
            <person name="Grigoriev I.V."/>
            <person name="Machida M."/>
            <person name="Baker S.E."/>
            <person name="Andersen M.R."/>
        </authorList>
    </citation>
    <scope>NUCLEOTIDE SEQUENCE [LARGE SCALE GENOMIC DNA]</scope>
    <source>
        <strain evidence="3 4">IBT 18842</strain>
    </source>
</reference>
<keyword evidence="2" id="KW-0732">Signal</keyword>
<protein>
    <recommendedName>
        <fullName evidence="5">Apple domain-containing protein</fullName>
    </recommendedName>
</protein>
<evidence type="ECO:0000256" key="1">
    <source>
        <dbReference type="SAM" id="MobiDB-lite"/>
    </source>
</evidence>
<dbReference type="AlphaFoldDB" id="A0A5N6U7H5"/>